<accession>A0ABU3ST94</accession>
<organism evidence="1 2">
    <name type="scientific">Paraglaciecola aquimarina</name>
    <dbReference type="NCBI Taxonomy" id="1235557"/>
    <lineage>
        <taxon>Bacteria</taxon>
        <taxon>Pseudomonadati</taxon>
        <taxon>Pseudomonadota</taxon>
        <taxon>Gammaproteobacteria</taxon>
        <taxon>Alteromonadales</taxon>
        <taxon>Alteromonadaceae</taxon>
        <taxon>Paraglaciecola</taxon>
    </lineage>
</organism>
<name>A0ABU3ST94_9ALTE</name>
<evidence type="ECO:0000313" key="2">
    <source>
        <dbReference type="Proteomes" id="UP001247805"/>
    </source>
</evidence>
<gene>
    <name evidence="1" type="ORF">RS130_04205</name>
</gene>
<dbReference type="RefSeq" id="WP_316027965.1">
    <property type="nucleotide sequence ID" value="NZ_JAWDIO010000002.1"/>
</dbReference>
<protein>
    <submittedName>
        <fullName evidence="1">DUF3565 domain-containing protein</fullName>
    </submittedName>
</protein>
<dbReference type="Proteomes" id="UP001247805">
    <property type="component" value="Unassembled WGS sequence"/>
</dbReference>
<dbReference type="Pfam" id="PF12088">
    <property type="entry name" value="DUF3565"/>
    <property type="match status" value="1"/>
</dbReference>
<dbReference type="EMBL" id="JAWDIO010000002">
    <property type="protein sequence ID" value="MDU0353237.1"/>
    <property type="molecule type" value="Genomic_DNA"/>
</dbReference>
<reference evidence="1 2" key="1">
    <citation type="submission" date="2023-10" db="EMBL/GenBank/DDBJ databases">
        <title>Glaciecola aquimarina strain GGW-M5 nov., isolated from a coastal seawater.</title>
        <authorList>
            <person name="Bayburt H."/>
            <person name="Kim J.M."/>
            <person name="Choi B.J."/>
            <person name="Jeon C.O."/>
        </authorList>
    </citation>
    <scope>NUCLEOTIDE SEQUENCE [LARGE SCALE GENOMIC DNA]</scope>
    <source>
        <strain evidence="1 2">KCTC 32108</strain>
    </source>
</reference>
<evidence type="ECO:0000313" key="1">
    <source>
        <dbReference type="EMBL" id="MDU0353237.1"/>
    </source>
</evidence>
<dbReference type="InterPro" id="IPR021948">
    <property type="entry name" value="DUF3565"/>
</dbReference>
<comment type="caution">
    <text evidence="1">The sequence shown here is derived from an EMBL/GenBank/DDBJ whole genome shotgun (WGS) entry which is preliminary data.</text>
</comment>
<keyword evidence="2" id="KW-1185">Reference proteome</keyword>
<proteinExistence type="predicted"/>
<sequence>MLSPIQAYHQDERNDWVAELGCGHNQHVRHNPPWNSRPWVISSAGRNAMLGYKLDCKKCDEGAVKDFQT</sequence>